<proteinExistence type="predicted"/>
<evidence type="ECO:0000259" key="2">
    <source>
        <dbReference type="Pfam" id="PF00892"/>
    </source>
</evidence>
<evidence type="ECO:0000256" key="1">
    <source>
        <dbReference type="SAM" id="Phobius"/>
    </source>
</evidence>
<dbReference type="Pfam" id="PF00892">
    <property type="entry name" value="EamA"/>
    <property type="match status" value="2"/>
</dbReference>
<dbReference type="Proteomes" id="UP000572377">
    <property type="component" value="Unassembled WGS sequence"/>
</dbReference>
<keyword evidence="1" id="KW-0812">Transmembrane</keyword>
<feature type="transmembrane region" description="Helical" evidence="1">
    <location>
        <begin position="156"/>
        <end position="176"/>
    </location>
</feature>
<dbReference type="SUPFAM" id="SSF103481">
    <property type="entry name" value="Multidrug resistance efflux transporter EmrE"/>
    <property type="match status" value="2"/>
</dbReference>
<gene>
    <name evidence="3" type="ORF">HMH01_12055</name>
</gene>
<dbReference type="InterPro" id="IPR000620">
    <property type="entry name" value="EamA_dom"/>
</dbReference>
<feature type="transmembrane region" description="Helical" evidence="1">
    <location>
        <begin position="213"/>
        <end position="232"/>
    </location>
</feature>
<dbReference type="GO" id="GO:0016020">
    <property type="term" value="C:membrane"/>
    <property type="evidence" value="ECO:0007669"/>
    <property type="project" value="InterPro"/>
</dbReference>
<evidence type="ECO:0000313" key="4">
    <source>
        <dbReference type="Proteomes" id="UP000572377"/>
    </source>
</evidence>
<dbReference type="InterPro" id="IPR037185">
    <property type="entry name" value="EmrE-like"/>
</dbReference>
<feature type="transmembrane region" description="Helical" evidence="1">
    <location>
        <begin position="188"/>
        <end position="207"/>
    </location>
</feature>
<feature type="transmembrane region" description="Helical" evidence="1">
    <location>
        <begin position="12"/>
        <end position="36"/>
    </location>
</feature>
<dbReference type="AlphaFoldDB" id="A0A849L4B1"/>
<keyword evidence="1" id="KW-1133">Transmembrane helix</keyword>
<feature type="transmembrane region" description="Helical" evidence="1">
    <location>
        <begin position="269"/>
        <end position="286"/>
    </location>
</feature>
<feature type="transmembrane region" description="Helical" evidence="1">
    <location>
        <begin position="244"/>
        <end position="263"/>
    </location>
</feature>
<sequence length="296" mass="31797">MSLPRPRENRLGPAIAIALVVYLIFTAMDATAKWLVGAGYPPIQVVFLRYAFHFLAVLVFFLPSEGRDILRARHRGLQAARSLALFTGTLLNFIAVKYLPLPVTISIFFATPMVVALLSVPMLGERIGPRRLAAIAAGFLGVLVITQPWGAGFHPAMILSVISMVSSSVYLVLTRMVAGADTNATSQFYGAGLATVVLIPPALVAWVPPETAAHFLLLAGLGVAGFASHALLTHAYRLAEASMLAPVLYSQIFYATAISFVIFGNVPTAATLLGAAIIIGAGLYIWRRERRLSPRR</sequence>
<dbReference type="PANTHER" id="PTHR22911">
    <property type="entry name" value="ACYL-MALONYL CONDENSING ENZYME-RELATED"/>
    <property type="match status" value="1"/>
</dbReference>
<comment type="caution">
    <text evidence="3">The sequence shown here is derived from an EMBL/GenBank/DDBJ whole genome shotgun (WGS) entry which is preliminary data.</text>
</comment>
<feature type="transmembrane region" description="Helical" evidence="1">
    <location>
        <begin position="131"/>
        <end position="150"/>
    </location>
</feature>
<name>A0A849L4B1_9RHOB</name>
<feature type="transmembrane region" description="Helical" evidence="1">
    <location>
        <begin position="42"/>
        <end position="62"/>
    </location>
</feature>
<feature type="domain" description="EamA" evidence="2">
    <location>
        <begin position="14"/>
        <end position="146"/>
    </location>
</feature>
<protein>
    <submittedName>
        <fullName evidence="3">DMT family transporter</fullName>
    </submittedName>
</protein>
<keyword evidence="4" id="KW-1185">Reference proteome</keyword>
<dbReference type="EMBL" id="JABFBC010000002">
    <property type="protein sequence ID" value="NNU81169.1"/>
    <property type="molecule type" value="Genomic_DNA"/>
</dbReference>
<dbReference type="PANTHER" id="PTHR22911:SF103">
    <property type="entry name" value="BLR2811 PROTEIN"/>
    <property type="match status" value="1"/>
</dbReference>
<feature type="transmembrane region" description="Helical" evidence="1">
    <location>
        <begin position="105"/>
        <end position="124"/>
    </location>
</feature>
<evidence type="ECO:0000313" key="3">
    <source>
        <dbReference type="EMBL" id="NNU81169.1"/>
    </source>
</evidence>
<feature type="domain" description="EamA" evidence="2">
    <location>
        <begin position="156"/>
        <end position="281"/>
    </location>
</feature>
<accession>A0A849L4B1</accession>
<feature type="transmembrane region" description="Helical" evidence="1">
    <location>
        <begin position="83"/>
        <end position="99"/>
    </location>
</feature>
<keyword evidence="1" id="KW-0472">Membrane</keyword>
<reference evidence="3 4" key="1">
    <citation type="submission" date="2020-05" db="EMBL/GenBank/DDBJ databases">
        <title>Gimesia benthica sp. nov., a novel planctomycete isolated from a deep-sea water sample of the Northwest Indian Ocean.</title>
        <authorList>
            <person name="Wang J."/>
            <person name="Ruan C."/>
            <person name="Song L."/>
            <person name="Zhu Y."/>
            <person name="Li A."/>
            <person name="Zheng X."/>
            <person name="Wang L."/>
            <person name="Lu Z."/>
            <person name="Huang Y."/>
            <person name="Du W."/>
            <person name="Zhou Y."/>
            <person name="Huang L."/>
            <person name="Dai X."/>
        </authorList>
    </citation>
    <scope>NUCLEOTIDE SEQUENCE [LARGE SCALE GENOMIC DNA]</scope>
    <source>
        <strain evidence="3 4">YYQ-30</strain>
    </source>
</reference>
<organism evidence="3 4">
    <name type="scientific">Halovulum dunhuangense</name>
    <dbReference type="NCBI Taxonomy" id="1505036"/>
    <lineage>
        <taxon>Bacteria</taxon>
        <taxon>Pseudomonadati</taxon>
        <taxon>Pseudomonadota</taxon>
        <taxon>Alphaproteobacteria</taxon>
        <taxon>Rhodobacterales</taxon>
        <taxon>Paracoccaceae</taxon>
        <taxon>Halovulum</taxon>
    </lineage>
</organism>
<dbReference type="RefSeq" id="WP_171325889.1">
    <property type="nucleotide sequence ID" value="NZ_JABFBC010000002.1"/>
</dbReference>